<evidence type="ECO:0000313" key="2">
    <source>
        <dbReference type="Proteomes" id="UP000245609"/>
    </source>
</evidence>
<keyword evidence="2" id="KW-1185">Reference proteome</keyword>
<name>A0A2T9Z7T5_9FUNG</name>
<proteinExistence type="predicted"/>
<reference evidence="1 2" key="1">
    <citation type="journal article" date="2018" name="MBio">
        <title>Comparative Genomics Reveals the Core Gene Toolbox for the Fungus-Insect Symbiosis.</title>
        <authorList>
            <person name="Wang Y."/>
            <person name="Stata M."/>
            <person name="Wang W."/>
            <person name="Stajich J.E."/>
            <person name="White M.M."/>
            <person name="Moncalvo J.M."/>
        </authorList>
    </citation>
    <scope>NUCLEOTIDE SEQUENCE [LARGE SCALE GENOMIC DNA]</scope>
    <source>
        <strain evidence="1 2">SC-DP-2</strain>
    </source>
</reference>
<sequence length="235" mass="26739">MSFKRYFVKLEGSSGSLASDGYSSDGFLYNDHDSPSISIQAFEFYSNTAKSKNNCIRYTNNISNTFKKLGSSSTAIPSSPTKKQFTTASKLARAPVTKHKDQDKIQLKCQNRRICKDNCTKQQIFCDFNDTWYQNSIFTPPEIDPTFFNPPTGIIASSRDSGLYLPLIPCKINELFLCDLFDSVSINDPPKLDESLNSIIDLVYTVEPFEIEKNEWDPNGISIKNNEKIYYLHER</sequence>
<accession>A0A2T9Z7T5</accession>
<dbReference type="AlphaFoldDB" id="A0A2T9Z7T5"/>
<organism evidence="1 2">
    <name type="scientific">Smittium megazygosporum</name>
    <dbReference type="NCBI Taxonomy" id="133381"/>
    <lineage>
        <taxon>Eukaryota</taxon>
        <taxon>Fungi</taxon>
        <taxon>Fungi incertae sedis</taxon>
        <taxon>Zoopagomycota</taxon>
        <taxon>Kickxellomycotina</taxon>
        <taxon>Harpellomycetes</taxon>
        <taxon>Harpellales</taxon>
        <taxon>Legeriomycetaceae</taxon>
        <taxon>Smittium</taxon>
    </lineage>
</organism>
<feature type="non-terminal residue" evidence="1">
    <location>
        <position position="235"/>
    </location>
</feature>
<comment type="caution">
    <text evidence="1">The sequence shown here is derived from an EMBL/GenBank/DDBJ whole genome shotgun (WGS) entry which is preliminary data.</text>
</comment>
<gene>
    <name evidence="1" type="ORF">BB560_005001</name>
</gene>
<dbReference type="EMBL" id="MBFS01001826">
    <property type="protein sequence ID" value="PVV00612.1"/>
    <property type="molecule type" value="Genomic_DNA"/>
</dbReference>
<evidence type="ECO:0000313" key="1">
    <source>
        <dbReference type="EMBL" id="PVV00612.1"/>
    </source>
</evidence>
<dbReference type="Proteomes" id="UP000245609">
    <property type="component" value="Unassembled WGS sequence"/>
</dbReference>
<protein>
    <submittedName>
        <fullName evidence="1">Uncharacterized protein</fullName>
    </submittedName>
</protein>